<gene>
    <name evidence="8" type="ORF">CANCADRAFT_55741</name>
</gene>
<feature type="transmembrane region" description="Helical" evidence="6">
    <location>
        <begin position="444"/>
        <end position="464"/>
    </location>
</feature>
<evidence type="ECO:0000313" key="9">
    <source>
        <dbReference type="Proteomes" id="UP000095023"/>
    </source>
</evidence>
<dbReference type="Pfam" id="PF04515">
    <property type="entry name" value="Choline_transpo"/>
    <property type="match status" value="1"/>
</dbReference>
<keyword evidence="4 6" id="KW-1133">Transmembrane helix</keyword>
<feature type="region of interest" description="Disordered" evidence="7">
    <location>
        <begin position="199"/>
        <end position="219"/>
    </location>
</feature>
<comment type="similarity">
    <text evidence="2 6">Belongs to the CTL (choline transporter-like) family.</text>
</comment>
<keyword evidence="3 6" id="KW-0812">Transmembrane</keyword>
<evidence type="ECO:0000256" key="6">
    <source>
        <dbReference type="RuleBase" id="RU368066"/>
    </source>
</evidence>
<comment type="function">
    <text evidence="6">Probably involved in transport through the plasma membrane.</text>
</comment>
<feature type="compositionally biased region" description="Acidic residues" evidence="7">
    <location>
        <begin position="72"/>
        <end position="84"/>
    </location>
</feature>
<dbReference type="EMBL" id="KV453841">
    <property type="protein sequence ID" value="ODV91990.1"/>
    <property type="molecule type" value="Genomic_DNA"/>
</dbReference>
<feature type="transmembrane region" description="Helical" evidence="6">
    <location>
        <begin position="239"/>
        <end position="258"/>
    </location>
</feature>
<feature type="compositionally biased region" description="Polar residues" evidence="7">
    <location>
        <begin position="199"/>
        <end position="210"/>
    </location>
</feature>
<evidence type="ECO:0000256" key="2">
    <source>
        <dbReference type="ARBA" id="ARBA00007168"/>
    </source>
</evidence>
<proteinExistence type="inferred from homology"/>
<dbReference type="AlphaFoldDB" id="A0A1E4TJQ5"/>
<feature type="compositionally biased region" description="Acidic residues" evidence="7">
    <location>
        <begin position="98"/>
        <end position="108"/>
    </location>
</feature>
<evidence type="ECO:0000256" key="3">
    <source>
        <dbReference type="ARBA" id="ARBA00022692"/>
    </source>
</evidence>
<feature type="compositionally biased region" description="Acidic residues" evidence="7">
    <location>
        <begin position="150"/>
        <end position="164"/>
    </location>
</feature>
<dbReference type="GO" id="GO:0005886">
    <property type="term" value="C:plasma membrane"/>
    <property type="evidence" value="ECO:0007669"/>
    <property type="project" value="UniProtKB-SubCell"/>
</dbReference>
<organism evidence="8 9">
    <name type="scientific">Tortispora caseinolytica NRRL Y-17796</name>
    <dbReference type="NCBI Taxonomy" id="767744"/>
    <lineage>
        <taxon>Eukaryota</taxon>
        <taxon>Fungi</taxon>
        <taxon>Dikarya</taxon>
        <taxon>Ascomycota</taxon>
        <taxon>Saccharomycotina</taxon>
        <taxon>Trigonopsidomycetes</taxon>
        <taxon>Trigonopsidales</taxon>
        <taxon>Trigonopsidaceae</taxon>
        <taxon>Tortispora</taxon>
    </lineage>
</organism>
<accession>A0A1E4TJQ5</accession>
<dbReference type="GO" id="GO:0022857">
    <property type="term" value="F:transmembrane transporter activity"/>
    <property type="evidence" value="ECO:0007669"/>
    <property type="project" value="UniProtKB-UniRule"/>
</dbReference>
<evidence type="ECO:0000256" key="5">
    <source>
        <dbReference type="ARBA" id="ARBA00023136"/>
    </source>
</evidence>
<evidence type="ECO:0000313" key="8">
    <source>
        <dbReference type="EMBL" id="ODV91990.1"/>
    </source>
</evidence>
<feature type="region of interest" description="Disordered" evidence="7">
    <location>
        <begin position="61"/>
        <end position="133"/>
    </location>
</feature>
<keyword evidence="9" id="KW-1185">Reference proteome</keyword>
<dbReference type="InterPro" id="IPR007603">
    <property type="entry name" value="Choline_transptr-like"/>
</dbReference>
<dbReference type="Proteomes" id="UP000095023">
    <property type="component" value="Unassembled WGS sequence"/>
</dbReference>
<evidence type="ECO:0000256" key="7">
    <source>
        <dbReference type="SAM" id="MobiDB-lite"/>
    </source>
</evidence>
<keyword evidence="5 6" id="KW-0472">Membrane</keyword>
<evidence type="ECO:0000256" key="1">
    <source>
        <dbReference type="ARBA" id="ARBA00004141"/>
    </source>
</evidence>
<feature type="compositionally biased region" description="Polar residues" evidence="7">
    <location>
        <begin position="1"/>
        <end position="15"/>
    </location>
</feature>
<name>A0A1E4TJQ5_9ASCO</name>
<evidence type="ECO:0000256" key="4">
    <source>
        <dbReference type="ARBA" id="ARBA00022989"/>
    </source>
</evidence>
<reference evidence="9" key="1">
    <citation type="submission" date="2016-02" db="EMBL/GenBank/DDBJ databases">
        <title>Comparative genomics of biotechnologically important yeasts.</title>
        <authorList>
            <consortium name="DOE Joint Genome Institute"/>
            <person name="Riley R."/>
            <person name="Haridas S."/>
            <person name="Wolfe K.H."/>
            <person name="Lopes M.R."/>
            <person name="Hittinger C.T."/>
            <person name="Goker M."/>
            <person name="Salamov A."/>
            <person name="Wisecaver J."/>
            <person name="Long T.M."/>
            <person name="Aerts A.L."/>
            <person name="Barry K."/>
            <person name="Choi C."/>
            <person name="Clum A."/>
            <person name="Coughlan A.Y."/>
            <person name="Deshpande S."/>
            <person name="Douglass A.P."/>
            <person name="Hanson S.J."/>
            <person name="Klenk H.-P."/>
            <person name="Labutti K."/>
            <person name="Lapidus A."/>
            <person name="Lindquist E."/>
            <person name="Lipzen A."/>
            <person name="Meier-Kolthoff J.P."/>
            <person name="Ohm R.A."/>
            <person name="Otillar R.P."/>
            <person name="Pangilinan J."/>
            <person name="Peng Y."/>
            <person name="Rokas A."/>
            <person name="Rosa C.A."/>
            <person name="Scheuner C."/>
            <person name="Sibirny A.A."/>
            <person name="Slot J.C."/>
            <person name="Stielow J.B."/>
            <person name="Sun H."/>
            <person name="Kurtzman C.P."/>
            <person name="Blackwell M."/>
            <person name="Jeffries T.W."/>
            <person name="Grigoriev I.V."/>
        </authorList>
    </citation>
    <scope>NUCLEOTIDE SEQUENCE [LARGE SCALE GENOMIC DNA]</scope>
    <source>
        <strain evidence="9">NRRL Y-17796</strain>
    </source>
</reference>
<feature type="compositionally biased region" description="Polar residues" evidence="7">
    <location>
        <begin position="109"/>
        <end position="128"/>
    </location>
</feature>
<feature type="transmembrane region" description="Helical" evidence="6">
    <location>
        <begin position="307"/>
        <end position="329"/>
    </location>
</feature>
<feature type="region of interest" description="Disordered" evidence="7">
    <location>
        <begin position="1"/>
        <end position="27"/>
    </location>
</feature>
<feature type="transmembrane region" description="Helical" evidence="6">
    <location>
        <begin position="622"/>
        <end position="642"/>
    </location>
</feature>
<sequence length="680" mass="75686">MFSEYTSKLLSQSQARLPGLRSNPAPLFLSTQDYLNTDESADQMAPRSIYAPSRSRFQSAFAKKGRLSGDDHYDDDDDDYDDDNDPSRSLIEEPMHDDADDDDDEDNDPNTLGLDSSIHTVVSNQSIPDNEIPDLDIEARPLWSSWTHQDDDDDNSLNDNDDPPSADIYGSLAQDNQDDLTKYSNNGMMESVPLGSTIANATVPPASSSRANRKRFSPSIPPQLSISTTKTPKFDRPWALLYSGLMIFMLSSAFLTWIRTEPAESRIRDAIFLVISQSIRLLSVDMVLAFLVSLVWFYVITHHLRPLVYTLAICLPLALVPLCFTTWAFSFKSPNGGHSTQDNVMRLISILPLVFAVLWSYVLYHSRNNLNRAIRIIQLSCKILKQNSSLMALGVGIILAFTLFTFAWIQMFSRAFLAVSDIPDSSKSRADVILAPRSWLSGMFYVFMYLWTFAVFSGIQRVATSSTVAQWYFYRHCVPPVPARIVLVTSLFHAVTTLIGSVCFSSFTSLMLRIPLLILPKRLSNGIQLLFYQILPISVVAITHPLTLSFSAITMTNLSHSARVLATQGHVDFGKNVIGSRFHRFNPTWGPYRLAKLILMAARILTALILGFMAWIRAEYLASGAYAYTVAILASFIGYTVLGATEGALSMVVDSAYICHAVDQKNGGGHCAEADRVFVS</sequence>
<feature type="transmembrane region" description="Helical" evidence="6">
    <location>
        <begin position="390"/>
        <end position="409"/>
    </location>
</feature>
<dbReference type="PANTHER" id="PTHR12385">
    <property type="entry name" value="CHOLINE TRANSPORTER-LIKE (SLC FAMILY 44)"/>
    <property type="match status" value="1"/>
</dbReference>
<dbReference type="PANTHER" id="PTHR12385:SF88">
    <property type="entry name" value="CHOLINE TRANSPORTER-LIKE PROTEIN CTL1"/>
    <property type="match status" value="1"/>
</dbReference>
<protein>
    <recommendedName>
        <fullName evidence="6">Protein PNS1</fullName>
    </recommendedName>
</protein>
<comment type="subcellular location">
    <subcellularLocation>
        <location evidence="6">Cell membrane</location>
        <topology evidence="6">Multi-pass membrane protein</topology>
    </subcellularLocation>
    <subcellularLocation>
        <location evidence="1">Membrane</location>
        <topology evidence="1">Multi-pass membrane protein</topology>
    </subcellularLocation>
</comment>
<feature type="transmembrane region" description="Helical" evidence="6">
    <location>
        <begin position="278"/>
        <end position="300"/>
    </location>
</feature>
<feature type="transmembrane region" description="Helical" evidence="6">
    <location>
        <begin position="344"/>
        <end position="364"/>
    </location>
</feature>
<dbReference type="OrthoDB" id="420519at2759"/>
<feature type="transmembrane region" description="Helical" evidence="6">
    <location>
        <begin position="485"/>
        <end position="510"/>
    </location>
</feature>
<feature type="region of interest" description="Disordered" evidence="7">
    <location>
        <begin position="145"/>
        <end position="187"/>
    </location>
</feature>
<feature type="transmembrane region" description="Helical" evidence="6">
    <location>
        <begin position="530"/>
        <end position="553"/>
    </location>
</feature>
<feature type="transmembrane region" description="Helical" evidence="6">
    <location>
        <begin position="594"/>
        <end position="616"/>
    </location>
</feature>